<dbReference type="KEGG" id="fms:M1R53_01460"/>
<protein>
    <submittedName>
        <fullName evidence="1">Uncharacterized protein</fullName>
    </submittedName>
</protein>
<name>A0A9E7DJK2_9FIRM</name>
<proteinExistence type="predicted"/>
<accession>A0A9E7DJK2</accession>
<gene>
    <name evidence="1" type="ORF">M1R53_01460</name>
</gene>
<dbReference type="RefSeq" id="WP_106018142.1">
    <property type="nucleotide sequence ID" value="NZ_CP096649.1"/>
</dbReference>
<dbReference type="AlphaFoldDB" id="A0A9E7DJK2"/>
<organism evidence="1 2">
    <name type="scientific">Fenollaria massiliensis</name>
    <dbReference type="NCBI Taxonomy" id="938288"/>
    <lineage>
        <taxon>Bacteria</taxon>
        <taxon>Bacillati</taxon>
        <taxon>Bacillota</taxon>
        <taxon>Clostridia</taxon>
        <taxon>Eubacteriales</taxon>
        <taxon>Fenollaria</taxon>
    </lineage>
</organism>
<evidence type="ECO:0000313" key="2">
    <source>
        <dbReference type="Proteomes" id="UP000831151"/>
    </source>
</evidence>
<sequence>MNDVLLINRIDVQKEFDKKKKIFFIVDYKSEDYSEYNIVKLLSSLENIRSEDIVFRYNGFQIQTEIRNIPAILKALMDEKVPVYSVFEMYTPVV</sequence>
<keyword evidence="2" id="KW-1185">Reference proteome</keyword>
<reference evidence="1" key="1">
    <citation type="submission" date="2022-04" db="EMBL/GenBank/DDBJ databases">
        <title>Complete genome sequences of Ezakiella coagulans and Fenollaria massiliensis.</title>
        <authorList>
            <person name="France M.T."/>
            <person name="Clifford J."/>
            <person name="Narina S."/>
            <person name="Rutt L."/>
            <person name="Ravel J."/>
        </authorList>
    </citation>
    <scope>NUCLEOTIDE SEQUENCE</scope>
    <source>
        <strain evidence="1">C0061C2</strain>
    </source>
</reference>
<dbReference type="EMBL" id="CP096649">
    <property type="protein sequence ID" value="UQK59367.1"/>
    <property type="molecule type" value="Genomic_DNA"/>
</dbReference>
<evidence type="ECO:0000313" key="1">
    <source>
        <dbReference type="EMBL" id="UQK59367.1"/>
    </source>
</evidence>
<dbReference type="Proteomes" id="UP000831151">
    <property type="component" value="Chromosome"/>
</dbReference>